<dbReference type="GO" id="GO:0005524">
    <property type="term" value="F:ATP binding"/>
    <property type="evidence" value="ECO:0007669"/>
    <property type="project" value="UniProtKB-KW"/>
</dbReference>
<dbReference type="InterPro" id="IPR017932">
    <property type="entry name" value="GATase_2_dom"/>
</dbReference>
<dbReference type="SUPFAM" id="SSF52402">
    <property type="entry name" value="Adenine nucleotide alpha hydrolases-like"/>
    <property type="match status" value="1"/>
</dbReference>
<dbReference type="GO" id="GO:0006529">
    <property type="term" value="P:asparagine biosynthetic process"/>
    <property type="evidence" value="ECO:0007669"/>
    <property type="project" value="UniProtKB-KW"/>
</dbReference>
<reference evidence="13" key="1">
    <citation type="submission" date="2021-01" db="EMBL/GenBank/DDBJ databases">
        <title>Whole genome shotgun sequence of Rugosimonospora africana NBRC 104875.</title>
        <authorList>
            <person name="Komaki H."/>
            <person name="Tamura T."/>
        </authorList>
    </citation>
    <scope>NUCLEOTIDE SEQUENCE</scope>
    <source>
        <strain evidence="13">NBRC 104875</strain>
    </source>
</reference>
<dbReference type="Gene3D" id="3.60.20.10">
    <property type="entry name" value="Glutamine Phosphoribosylpyrophosphate, subunit 1, domain 1"/>
    <property type="match status" value="1"/>
</dbReference>
<dbReference type="CDD" id="cd01991">
    <property type="entry name" value="Asn_synthase_B_C"/>
    <property type="match status" value="1"/>
</dbReference>
<keyword evidence="5 10" id="KW-0067">ATP-binding</keyword>
<feature type="binding site" evidence="10">
    <location>
        <position position="105"/>
    </location>
    <ligand>
        <name>L-glutamine</name>
        <dbReference type="ChEBI" id="CHEBI:58359"/>
    </ligand>
</feature>
<dbReference type="GO" id="GO:0005829">
    <property type="term" value="C:cytosol"/>
    <property type="evidence" value="ECO:0007669"/>
    <property type="project" value="TreeGrafter"/>
</dbReference>
<sequence>MGGAVMCGITGMVRDAASEPVDPERLRAMCRTLSHRGPDDEGMYVRRDVGLAARRLAVVDVSGGRQPVRNETGTVHAVLNGEIYNHAQLRRQLMRQGHRFEASSDSEVIPHLYEQYGPDFAEQLDGMFAIAVWDESARQLVLCRDRAGIKPMYYAAGAGLVFGSEIRAILASGISTTLDTQALGDYLSLMYIPGPRSVYREIRKLEPASILVWRENRHTIRRYWSLAGTARRVDLSTAHAQERLRHHLVDSVERHLMSDVPLGFFLSGGLDSGAVVAAARQARPDAELRTFTVGFTDRSYDERREAAVVARHLRTRHTEAVVEPRATDVVDRISPIFDEPFADPSIVPTYYLCEQARQHVTVALSGDGGDELFAGYLSYWADKVARHYRRLPRGLTGRLAPALLRFLPTSHARSRLDFKARRFIENALEDPRRSHYLWRVVFRENHKAQLLNPDLFAELADSYGTHEPHDLAGADFDALTRFQYTDANVYLVDDVLTKADRVSMAHSLEVRVPLLATPMIEFAFSLPGRLKMPGYQTKWLFRRAMADALPAKTSTMSKKGFNAPLPRWLAGPFRPLVDEYLSKDVVRRQGFLQFERVNALVRRHMDGVAEHGREIWTLLMLSLWAEAHQGQR</sequence>
<organism evidence="13 14">
    <name type="scientific">Rugosimonospora africana</name>
    <dbReference type="NCBI Taxonomy" id="556532"/>
    <lineage>
        <taxon>Bacteria</taxon>
        <taxon>Bacillati</taxon>
        <taxon>Actinomycetota</taxon>
        <taxon>Actinomycetes</taxon>
        <taxon>Micromonosporales</taxon>
        <taxon>Micromonosporaceae</taxon>
        <taxon>Rugosimonospora</taxon>
    </lineage>
</organism>
<keyword evidence="6 9" id="KW-0061">Asparagine biosynthesis</keyword>
<evidence type="ECO:0000256" key="6">
    <source>
        <dbReference type="ARBA" id="ARBA00022888"/>
    </source>
</evidence>
<evidence type="ECO:0000256" key="10">
    <source>
        <dbReference type="PIRSR" id="PIRSR001589-2"/>
    </source>
</evidence>
<evidence type="ECO:0000256" key="11">
    <source>
        <dbReference type="PIRSR" id="PIRSR001589-3"/>
    </source>
</evidence>
<evidence type="ECO:0000256" key="3">
    <source>
        <dbReference type="ARBA" id="ARBA00012737"/>
    </source>
</evidence>
<dbReference type="InterPro" id="IPR006426">
    <property type="entry name" value="Asn_synth_AEB"/>
</dbReference>
<protein>
    <recommendedName>
        <fullName evidence="3">asparagine synthase (glutamine-hydrolyzing)</fullName>
        <ecNumber evidence="3">6.3.5.4</ecNumber>
    </recommendedName>
</protein>
<feature type="binding site" evidence="10">
    <location>
        <position position="293"/>
    </location>
    <ligand>
        <name>ATP</name>
        <dbReference type="ChEBI" id="CHEBI:30616"/>
    </ligand>
</feature>
<dbReference type="SUPFAM" id="SSF56235">
    <property type="entry name" value="N-terminal nucleophile aminohydrolases (Ntn hydrolases)"/>
    <property type="match status" value="1"/>
</dbReference>
<keyword evidence="9" id="KW-0028">Amino-acid biosynthesis</keyword>
<dbReference type="Pfam" id="PF13537">
    <property type="entry name" value="GATase_7"/>
    <property type="match status" value="1"/>
</dbReference>
<feature type="binding site" evidence="10">
    <location>
        <begin position="365"/>
        <end position="366"/>
    </location>
    <ligand>
        <name>ATP</name>
        <dbReference type="ChEBI" id="CHEBI:30616"/>
    </ligand>
</feature>
<name>A0A8J3R268_9ACTN</name>
<comment type="similarity">
    <text evidence="2">Belongs to the asparagine synthetase family.</text>
</comment>
<evidence type="ECO:0000256" key="7">
    <source>
        <dbReference type="ARBA" id="ARBA00022962"/>
    </source>
</evidence>
<feature type="active site" description="For GATase activity" evidence="9">
    <location>
        <position position="7"/>
    </location>
</feature>
<keyword evidence="14" id="KW-1185">Reference proteome</keyword>
<keyword evidence="7 9" id="KW-0315">Glutamine amidotransferase</keyword>
<dbReference type="InterPro" id="IPR029055">
    <property type="entry name" value="Ntn_hydrolases_N"/>
</dbReference>
<evidence type="ECO:0000259" key="12">
    <source>
        <dbReference type="PROSITE" id="PS51278"/>
    </source>
</evidence>
<dbReference type="AlphaFoldDB" id="A0A8J3R268"/>
<dbReference type="NCBIfam" id="TIGR01536">
    <property type="entry name" value="asn_synth_AEB"/>
    <property type="match status" value="1"/>
</dbReference>
<evidence type="ECO:0000256" key="8">
    <source>
        <dbReference type="ARBA" id="ARBA00048741"/>
    </source>
</evidence>
<comment type="pathway">
    <text evidence="1">Amino-acid biosynthesis; L-asparagine biosynthesis; L-asparagine from L-aspartate (L-Gln route): step 1/1.</text>
</comment>
<dbReference type="EC" id="6.3.5.4" evidence="3"/>
<dbReference type="CDD" id="cd00712">
    <property type="entry name" value="AsnB"/>
    <property type="match status" value="1"/>
</dbReference>
<evidence type="ECO:0000256" key="4">
    <source>
        <dbReference type="ARBA" id="ARBA00022741"/>
    </source>
</evidence>
<evidence type="ECO:0000256" key="9">
    <source>
        <dbReference type="PIRSR" id="PIRSR001589-1"/>
    </source>
</evidence>
<proteinExistence type="inferred from homology"/>
<dbReference type="PANTHER" id="PTHR43284">
    <property type="entry name" value="ASPARAGINE SYNTHETASE (GLUTAMINE-HYDROLYZING)"/>
    <property type="match status" value="1"/>
</dbReference>
<dbReference type="Gene3D" id="3.40.50.620">
    <property type="entry name" value="HUPs"/>
    <property type="match status" value="1"/>
</dbReference>
<keyword evidence="4 10" id="KW-0547">Nucleotide-binding</keyword>
<dbReference type="Pfam" id="PF00733">
    <property type="entry name" value="Asn_synthase"/>
    <property type="match status" value="1"/>
</dbReference>
<accession>A0A8J3R268</accession>
<evidence type="ECO:0000313" key="13">
    <source>
        <dbReference type="EMBL" id="GIH21615.1"/>
    </source>
</evidence>
<dbReference type="PIRSF" id="PIRSF001589">
    <property type="entry name" value="Asn_synthetase_glu-h"/>
    <property type="match status" value="1"/>
</dbReference>
<dbReference type="RefSeq" id="WP_203924984.1">
    <property type="nucleotide sequence ID" value="NZ_BONZ01000145.1"/>
</dbReference>
<evidence type="ECO:0000313" key="14">
    <source>
        <dbReference type="Proteomes" id="UP000642748"/>
    </source>
</evidence>
<dbReference type="EMBL" id="BONZ01000145">
    <property type="protein sequence ID" value="GIH21615.1"/>
    <property type="molecule type" value="Genomic_DNA"/>
</dbReference>
<dbReference type="InterPro" id="IPR051786">
    <property type="entry name" value="ASN_synthetase/amidase"/>
</dbReference>
<feature type="site" description="Important for beta-aspartyl-AMP intermediate formation" evidence="11">
    <location>
        <position position="367"/>
    </location>
</feature>
<feature type="domain" description="Glutamine amidotransferase type-2" evidence="12">
    <location>
        <begin position="7"/>
        <end position="216"/>
    </location>
</feature>
<evidence type="ECO:0000256" key="5">
    <source>
        <dbReference type="ARBA" id="ARBA00022840"/>
    </source>
</evidence>
<comment type="caution">
    <text evidence="13">The sequence shown here is derived from an EMBL/GenBank/DDBJ whole genome shotgun (WGS) entry which is preliminary data.</text>
</comment>
<evidence type="ECO:0000256" key="1">
    <source>
        <dbReference type="ARBA" id="ARBA00005187"/>
    </source>
</evidence>
<evidence type="ECO:0000256" key="2">
    <source>
        <dbReference type="ARBA" id="ARBA00005752"/>
    </source>
</evidence>
<gene>
    <name evidence="13" type="primary">asnB_3</name>
    <name evidence="13" type="ORF">Raf01_97870</name>
</gene>
<dbReference type="Proteomes" id="UP000642748">
    <property type="component" value="Unassembled WGS sequence"/>
</dbReference>
<dbReference type="PANTHER" id="PTHR43284:SF1">
    <property type="entry name" value="ASPARAGINE SYNTHETASE"/>
    <property type="match status" value="1"/>
</dbReference>
<comment type="catalytic activity">
    <reaction evidence="8">
        <text>L-aspartate + L-glutamine + ATP + H2O = L-asparagine + L-glutamate + AMP + diphosphate + H(+)</text>
        <dbReference type="Rhea" id="RHEA:12228"/>
        <dbReference type="ChEBI" id="CHEBI:15377"/>
        <dbReference type="ChEBI" id="CHEBI:15378"/>
        <dbReference type="ChEBI" id="CHEBI:29985"/>
        <dbReference type="ChEBI" id="CHEBI:29991"/>
        <dbReference type="ChEBI" id="CHEBI:30616"/>
        <dbReference type="ChEBI" id="CHEBI:33019"/>
        <dbReference type="ChEBI" id="CHEBI:58048"/>
        <dbReference type="ChEBI" id="CHEBI:58359"/>
        <dbReference type="ChEBI" id="CHEBI:456215"/>
        <dbReference type="EC" id="6.3.5.4"/>
    </reaction>
</comment>
<dbReference type="PROSITE" id="PS51278">
    <property type="entry name" value="GATASE_TYPE_2"/>
    <property type="match status" value="1"/>
</dbReference>
<dbReference type="InterPro" id="IPR014729">
    <property type="entry name" value="Rossmann-like_a/b/a_fold"/>
</dbReference>
<dbReference type="GO" id="GO:0004066">
    <property type="term" value="F:asparagine synthase (glutamine-hydrolyzing) activity"/>
    <property type="evidence" value="ECO:0007669"/>
    <property type="project" value="UniProtKB-EC"/>
</dbReference>
<dbReference type="InterPro" id="IPR001962">
    <property type="entry name" value="Asn_synthase"/>
</dbReference>
<dbReference type="InterPro" id="IPR033738">
    <property type="entry name" value="AsnB_N"/>
</dbReference>